<dbReference type="PROSITE" id="PS00197">
    <property type="entry name" value="2FE2S_FER_1"/>
    <property type="match status" value="1"/>
</dbReference>
<dbReference type="InterPro" id="IPR036010">
    <property type="entry name" value="2Fe-2S_ferredoxin-like_sf"/>
</dbReference>
<reference evidence="6" key="1">
    <citation type="journal article" date="2022" name="ISME J.">
        <title>Identification of active gaseous-alkane degraders at natural gas seeps.</title>
        <authorList>
            <person name="Farhan Ul Haque M."/>
            <person name="Hernandez M."/>
            <person name="Crombie A.T."/>
            <person name="Murrell J.C."/>
        </authorList>
    </citation>
    <scope>NUCLEOTIDE SEQUENCE</scope>
    <source>
        <strain evidence="6">ANDR5</strain>
    </source>
</reference>
<organism evidence="6 7">
    <name type="scientific">Candidatus Mycolicibacterium alkanivorans</name>
    <dbReference type="NCBI Taxonomy" id="2954114"/>
    <lineage>
        <taxon>Bacteria</taxon>
        <taxon>Bacillati</taxon>
        <taxon>Actinomycetota</taxon>
        <taxon>Actinomycetes</taxon>
        <taxon>Mycobacteriales</taxon>
        <taxon>Mycobacteriaceae</taxon>
        <taxon>Mycolicibacterium</taxon>
    </lineage>
</organism>
<dbReference type="Pfam" id="PF00175">
    <property type="entry name" value="NAD_binding_1"/>
    <property type="match status" value="1"/>
</dbReference>
<dbReference type="EMBL" id="JAIVFL010000001">
    <property type="protein sequence ID" value="MCI4676741.1"/>
    <property type="molecule type" value="Genomic_DNA"/>
</dbReference>
<keyword evidence="2" id="KW-0479">Metal-binding</keyword>
<dbReference type="Pfam" id="PF00111">
    <property type="entry name" value="Fer2"/>
    <property type="match status" value="1"/>
</dbReference>
<dbReference type="PROSITE" id="PS51384">
    <property type="entry name" value="FAD_FR"/>
    <property type="match status" value="1"/>
</dbReference>
<protein>
    <submittedName>
        <fullName evidence="6">2Fe-2S iron-sulfur cluster binding domain-containing protein</fullName>
    </submittedName>
</protein>
<dbReference type="InterPro" id="IPR008333">
    <property type="entry name" value="Cbr1-like_FAD-bd_dom"/>
</dbReference>
<keyword evidence="2" id="KW-0408">Iron</keyword>
<dbReference type="Gene3D" id="2.40.30.10">
    <property type="entry name" value="Translation factors"/>
    <property type="match status" value="1"/>
</dbReference>
<dbReference type="InterPro" id="IPR001041">
    <property type="entry name" value="2Fe-2S_ferredoxin-type"/>
</dbReference>
<dbReference type="Gene3D" id="3.40.50.80">
    <property type="entry name" value="Nucleotide-binding domain of ferredoxin-NADP reductase (FNR) module"/>
    <property type="match status" value="1"/>
</dbReference>
<dbReference type="InterPro" id="IPR017927">
    <property type="entry name" value="FAD-bd_FR_type"/>
</dbReference>
<dbReference type="PANTHER" id="PTHR47354">
    <property type="entry name" value="NADH OXIDOREDUCTASE HCR"/>
    <property type="match status" value="1"/>
</dbReference>
<dbReference type="PRINTS" id="PR00410">
    <property type="entry name" value="PHEHYDRXLASE"/>
</dbReference>
<dbReference type="PANTHER" id="PTHR47354:SF5">
    <property type="entry name" value="PROTEIN RFBI"/>
    <property type="match status" value="1"/>
</dbReference>
<keyword evidence="3" id="KW-0411">Iron-sulfur</keyword>
<dbReference type="InterPro" id="IPR039261">
    <property type="entry name" value="FNR_nucleotide-bd"/>
</dbReference>
<dbReference type="RefSeq" id="WP_243072901.1">
    <property type="nucleotide sequence ID" value="NZ_JAIVFL010000001.1"/>
</dbReference>
<feature type="domain" description="2Fe-2S ferredoxin-type" evidence="4">
    <location>
        <begin position="16"/>
        <end position="108"/>
    </location>
</feature>
<evidence type="ECO:0000259" key="4">
    <source>
        <dbReference type="PROSITE" id="PS51085"/>
    </source>
</evidence>
<comment type="cofactor">
    <cofactor evidence="1">
        <name>FAD</name>
        <dbReference type="ChEBI" id="CHEBI:57692"/>
    </cofactor>
</comment>
<sequence length="356" mass="38113">MTEIADRPVSTELECYDVVLVTTDGEESTVRCDSQTTVLAAAEGSGLVLKSACQAGGCGACSAVLSDGRVEMGDHDPDVIETPEEDGGILLCRTFPRRDCRIDLPYDSGQIVTAPPTRHQARVTGLDRVAEAVMRLRLTLLDDAGESCSADFESGQFVRISVPGRDARRAYSPANVANWDGDLEFYIRLLPGGAMSEYLVGAAVVGDKLTVSSATGDFGLVENGLRPRWFLAGGTGLAPLLSMVRRMAEWGDPQPARMFFGVTRHTEVFAQEELQALADSLPDFRYDTVVWHPDPQWSGATGNPVDLAAAEAAKLDEWPDVYVCGPPPMVEAAHAALTAVGVPEDQIHAERFSAGG</sequence>
<keyword evidence="7" id="KW-1185">Reference proteome</keyword>
<evidence type="ECO:0000256" key="3">
    <source>
        <dbReference type="ARBA" id="ARBA00023014"/>
    </source>
</evidence>
<dbReference type="InterPro" id="IPR050415">
    <property type="entry name" value="MRET"/>
</dbReference>
<evidence type="ECO:0000313" key="7">
    <source>
        <dbReference type="Proteomes" id="UP001139068"/>
    </source>
</evidence>
<proteinExistence type="predicted"/>
<dbReference type="CDD" id="cd00207">
    <property type="entry name" value="fer2"/>
    <property type="match status" value="1"/>
</dbReference>
<dbReference type="InterPro" id="IPR017938">
    <property type="entry name" value="Riboflavin_synthase-like_b-brl"/>
</dbReference>
<dbReference type="Gene3D" id="3.10.20.30">
    <property type="match status" value="1"/>
</dbReference>
<evidence type="ECO:0000256" key="1">
    <source>
        <dbReference type="ARBA" id="ARBA00001974"/>
    </source>
</evidence>
<evidence type="ECO:0000256" key="2">
    <source>
        <dbReference type="ARBA" id="ARBA00022714"/>
    </source>
</evidence>
<dbReference type="InterPro" id="IPR012675">
    <property type="entry name" value="Beta-grasp_dom_sf"/>
</dbReference>
<dbReference type="SUPFAM" id="SSF52343">
    <property type="entry name" value="Ferredoxin reductase-like, C-terminal NADP-linked domain"/>
    <property type="match status" value="1"/>
</dbReference>
<gene>
    <name evidence="6" type="ORF">K9U37_18390</name>
</gene>
<dbReference type="PROSITE" id="PS51085">
    <property type="entry name" value="2FE2S_FER_2"/>
    <property type="match status" value="1"/>
</dbReference>
<dbReference type="InterPro" id="IPR006058">
    <property type="entry name" value="2Fe2S_fd_BS"/>
</dbReference>
<dbReference type="SUPFAM" id="SSF63380">
    <property type="entry name" value="Riboflavin synthase domain-like"/>
    <property type="match status" value="1"/>
</dbReference>
<name>A0ABS9YZQ3_9MYCO</name>
<evidence type="ECO:0000259" key="5">
    <source>
        <dbReference type="PROSITE" id="PS51384"/>
    </source>
</evidence>
<dbReference type="Pfam" id="PF00970">
    <property type="entry name" value="FAD_binding_6"/>
    <property type="match status" value="1"/>
</dbReference>
<comment type="caution">
    <text evidence="6">The sequence shown here is derived from an EMBL/GenBank/DDBJ whole genome shotgun (WGS) entry which is preliminary data.</text>
</comment>
<dbReference type="SUPFAM" id="SSF54292">
    <property type="entry name" value="2Fe-2S ferredoxin-like"/>
    <property type="match status" value="1"/>
</dbReference>
<evidence type="ECO:0000313" key="6">
    <source>
        <dbReference type="EMBL" id="MCI4676741.1"/>
    </source>
</evidence>
<dbReference type="Proteomes" id="UP001139068">
    <property type="component" value="Unassembled WGS sequence"/>
</dbReference>
<keyword evidence="2" id="KW-0001">2Fe-2S</keyword>
<dbReference type="InterPro" id="IPR001433">
    <property type="entry name" value="OxRdtase_FAD/NAD-bd"/>
</dbReference>
<accession>A0ABS9YZQ3</accession>
<feature type="domain" description="FAD-binding FR-type" evidence="5">
    <location>
        <begin position="116"/>
        <end position="221"/>
    </location>
</feature>